<organism evidence="2 3">
    <name type="scientific">Blastomyces parvus</name>
    <dbReference type="NCBI Taxonomy" id="2060905"/>
    <lineage>
        <taxon>Eukaryota</taxon>
        <taxon>Fungi</taxon>
        <taxon>Dikarya</taxon>
        <taxon>Ascomycota</taxon>
        <taxon>Pezizomycotina</taxon>
        <taxon>Eurotiomycetes</taxon>
        <taxon>Eurotiomycetidae</taxon>
        <taxon>Onygenales</taxon>
        <taxon>Ajellomycetaceae</taxon>
        <taxon>Blastomyces</taxon>
    </lineage>
</organism>
<comment type="caution">
    <text evidence="2">The sequence shown here is derived from an EMBL/GenBank/DDBJ whole genome shotgun (WGS) entry which is preliminary data.</text>
</comment>
<dbReference type="GO" id="GO:0004672">
    <property type="term" value="F:protein kinase activity"/>
    <property type="evidence" value="ECO:0007669"/>
    <property type="project" value="InterPro"/>
</dbReference>
<proteinExistence type="predicted"/>
<dbReference type="PROSITE" id="PS50011">
    <property type="entry name" value="PROTEIN_KINASE_DOM"/>
    <property type="match status" value="1"/>
</dbReference>
<dbReference type="InterPro" id="IPR000719">
    <property type="entry name" value="Prot_kinase_dom"/>
</dbReference>
<name>A0A2B7X1S4_9EURO</name>
<dbReference type="Pfam" id="PF06293">
    <property type="entry name" value="Kdo"/>
    <property type="match status" value="1"/>
</dbReference>
<keyword evidence="3" id="KW-1185">Reference proteome</keyword>
<dbReference type="Gene3D" id="1.10.510.10">
    <property type="entry name" value="Transferase(Phosphotransferase) domain 1"/>
    <property type="match status" value="1"/>
</dbReference>
<dbReference type="EMBL" id="PDNC01000055">
    <property type="protein sequence ID" value="PGH02790.1"/>
    <property type="molecule type" value="Genomic_DNA"/>
</dbReference>
<evidence type="ECO:0000313" key="2">
    <source>
        <dbReference type="EMBL" id="PGH02790.1"/>
    </source>
</evidence>
<dbReference type="GO" id="GO:0005524">
    <property type="term" value="F:ATP binding"/>
    <property type="evidence" value="ECO:0007669"/>
    <property type="project" value="InterPro"/>
</dbReference>
<dbReference type="InterPro" id="IPR011009">
    <property type="entry name" value="Kinase-like_dom_sf"/>
</dbReference>
<evidence type="ECO:0000313" key="3">
    <source>
        <dbReference type="Proteomes" id="UP000224080"/>
    </source>
</evidence>
<dbReference type="STRING" id="2060905.A0A2B7X1S4"/>
<feature type="domain" description="Protein kinase" evidence="1">
    <location>
        <begin position="1"/>
        <end position="167"/>
    </location>
</feature>
<dbReference type="SUPFAM" id="SSF56112">
    <property type="entry name" value="Protein kinase-like (PK-like)"/>
    <property type="match status" value="1"/>
</dbReference>
<sequence length="167" mass="19498">MKLFHDNGDPGFTEKGRDLNRFRCELNAYRNLQAFGVCERGFVPRYHGYIDRFETQAPQLNAFTNDRYRPQAILLEYLADAEALNCVNYSPHRFHQEILGMKAIHSALIHHKDIYPKNILIVPGTTERVVWIDFDVAITFPHRESMSGEDLKYCIMRMHLLQALESI</sequence>
<protein>
    <recommendedName>
        <fullName evidence="1">Protein kinase domain-containing protein</fullName>
    </recommendedName>
</protein>
<gene>
    <name evidence="2" type="ORF">GX51_04401</name>
</gene>
<dbReference type="Proteomes" id="UP000224080">
    <property type="component" value="Unassembled WGS sequence"/>
</dbReference>
<reference evidence="2 3" key="1">
    <citation type="submission" date="2017-10" db="EMBL/GenBank/DDBJ databases">
        <title>Comparative genomics in systemic dimorphic fungi from Ajellomycetaceae.</title>
        <authorList>
            <person name="Munoz J.F."/>
            <person name="Mcewen J.G."/>
            <person name="Clay O.K."/>
            <person name="Cuomo C.A."/>
        </authorList>
    </citation>
    <scope>NUCLEOTIDE SEQUENCE [LARGE SCALE GENOMIC DNA]</scope>
    <source>
        <strain evidence="2 3">UAMH130</strain>
    </source>
</reference>
<dbReference type="OrthoDB" id="4175311at2759"/>
<evidence type="ECO:0000259" key="1">
    <source>
        <dbReference type="PROSITE" id="PS50011"/>
    </source>
</evidence>
<dbReference type="AlphaFoldDB" id="A0A2B7X1S4"/>
<accession>A0A2B7X1S4</accession>